<feature type="transmembrane region" description="Helical" evidence="1">
    <location>
        <begin position="12"/>
        <end position="32"/>
    </location>
</feature>
<keyword evidence="1" id="KW-1133">Transmembrane helix</keyword>
<accession>A0AA35ZFY3</accession>
<sequence length="110" mass="12192">MYFVLHKDMEKVVVFKFLIFAILLMAGRVVSLKSELATGKEAQLHLAFQILAMRLEILTYALLPPAQLLKIVGNIVGPIALIVCHGLMYVVVGKQGSFQQLDHGLLLQFG</sequence>
<name>A0AA35ZFY3_LACSI</name>
<dbReference type="Proteomes" id="UP001177003">
    <property type="component" value="Chromosome 6"/>
</dbReference>
<gene>
    <name evidence="2" type="ORF">LSALG_LOCUS30978</name>
</gene>
<keyword evidence="1" id="KW-0812">Transmembrane</keyword>
<evidence type="ECO:0000313" key="3">
    <source>
        <dbReference type="Proteomes" id="UP001177003"/>
    </source>
</evidence>
<dbReference type="AlphaFoldDB" id="A0AA35ZFY3"/>
<keyword evidence="1" id="KW-0472">Membrane</keyword>
<feature type="transmembrane region" description="Helical" evidence="1">
    <location>
        <begin position="44"/>
        <end position="63"/>
    </location>
</feature>
<dbReference type="EMBL" id="OX465082">
    <property type="protein sequence ID" value="CAI9291870.1"/>
    <property type="molecule type" value="Genomic_DNA"/>
</dbReference>
<feature type="transmembrane region" description="Helical" evidence="1">
    <location>
        <begin position="75"/>
        <end position="92"/>
    </location>
</feature>
<keyword evidence="3" id="KW-1185">Reference proteome</keyword>
<proteinExistence type="predicted"/>
<evidence type="ECO:0000256" key="1">
    <source>
        <dbReference type="SAM" id="Phobius"/>
    </source>
</evidence>
<reference evidence="2" key="1">
    <citation type="submission" date="2023-04" db="EMBL/GenBank/DDBJ databases">
        <authorList>
            <person name="Vijverberg K."/>
            <person name="Xiong W."/>
            <person name="Schranz E."/>
        </authorList>
    </citation>
    <scope>NUCLEOTIDE SEQUENCE</scope>
</reference>
<evidence type="ECO:0000313" key="2">
    <source>
        <dbReference type="EMBL" id="CAI9291870.1"/>
    </source>
</evidence>
<organism evidence="2 3">
    <name type="scientific">Lactuca saligna</name>
    <name type="common">Willowleaf lettuce</name>
    <dbReference type="NCBI Taxonomy" id="75948"/>
    <lineage>
        <taxon>Eukaryota</taxon>
        <taxon>Viridiplantae</taxon>
        <taxon>Streptophyta</taxon>
        <taxon>Embryophyta</taxon>
        <taxon>Tracheophyta</taxon>
        <taxon>Spermatophyta</taxon>
        <taxon>Magnoliopsida</taxon>
        <taxon>eudicotyledons</taxon>
        <taxon>Gunneridae</taxon>
        <taxon>Pentapetalae</taxon>
        <taxon>asterids</taxon>
        <taxon>campanulids</taxon>
        <taxon>Asterales</taxon>
        <taxon>Asteraceae</taxon>
        <taxon>Cichorioideae</taxon>
        <taxon>Cichorieae</taxon>
        <taxon>Lactucinae</taxon>
        <taxon>Lactuca</taxon>
    </lineage>
</organism>
<protein>
    <submittedName>
        <fullName evidence="2">Uncharacterized protein</fullName>
    </submittedName>
</protein>